<gene>
    <name evidence="2" type="ORF">GCM10009554_46370</name>
</gene>
<evidence type="ECO:0000256" key="1">
    <source>
        <dbReference type="SAM" id="MobiDB-lite"/>
    </source>
</evidence>
<accession>A0ABP4BFC3</accession>
<comment type="caution">
    <text evidence="2">The sequence shown here is derived from an EMBL/GenBank/DDBJ whole genome shotgun (WGS) entry which is preliminary data.</text>
</comment>
<feature type="compositionally biased region" description="Basic and acidic residues" evidence="1">
    <location>
        <begin position="8"/>
        <end position="31"/>
    </location>
</feature>
<keyword evidence="3" id="KW-1185">Reference proteome</keyword>
<sequence>MNLVIWGEGERSPRDRTNSNDDDRKWDPHYEHERYRRVHRTPRSPRLHTTHQLHLSTVQLMSCVYYGADKFAMTAPRSRIAATAEKGRRTATWRRMAGQGVAAEAHKQDHVNSL</sequence>
<protein>
    <submittedName>
        <fullName evidence="2">Uncharacterized protein</fullName>
    </submittedName>
</protein>
<dbReference type="EMBL" id="BAAAHK010000011">
    <property type="protein sequence ID" value="GAA0948598.1"/>
    <property type="molecule type" value="Genomic_DNA"/>
</dbReference>
<evidence type="ECO:0000313" key="3">
    <source>
        <dbReference type="Proteomes" id="UP001500542"/>
    </source>
</evidence>
<reference evidence="3" key="1">
    <citation type="journal article" date="2019" name="Int. J. Syst. Evol. Microbiol.">
        <title>The Global Catalogue of Microorganisms (GCM) 10K type strain sequencing project: providing services to taxonomists for standard genome sequencing and annotation.</title>
        <authorList>
            <consortium name="The Broad Institute Genomics Platform"/>
            <consortium name="The Broad Institute Genome Sequencing Center for Infectious Disease"/>
            <person name="Wu L."/>
            <person name="Ma J."/>
        </authorList>
    </citation>
    <scope>NUCLEOTIDE SEQUENCE [LARGE SCALE GENOMIC DNA]</scope>
    <source>
        <strain evidence="3">JCM 10977</strain>
    </source>
</reference>
<dbReference type="Proteomes" id="UP001500542">
    <property type="component" value="Unassembled WGS sequence"/>
</dbReference>
<evidence type="ECO:0000313" key="2">
    <source>
        <dbReference type="EMBL" id="GAA0948598.1"/>
    </source>
</evidence>
<organism evidence="2 3">
    <name type="scientific">Kribbella koreensis</name>
    <dbReference type="NCBI Taxonomy" id="57909"/>
    <lineage>
        <taxon>Bacteria</taxon>
        <taxon>Bacillati</taxon>
        <taxon>Actinomycetota</taxon>
        <taxon>Actinomycetes</taxon>
        <taxon>Propionibacteriales</taxon>
        <taxon>Kribbellaceae</taxon>
        <taxon>Kribbella</taxon>
    </lineage>
</organism>
<proteinExistence type="predicted"/>
<name>A0ABP4BFC3_9ACTN</name>
<feature type="region of interest" description="Disordered" evidence="1">
    <location>
        <begin position="1"/>
        <end position="31"/>
    </location>
</feature>